<dbReference type="eggNOG" id="ENOG502SGXN">
    <property type="taxonomic scope" value="Eukaryota"/>
</dbReference>
<feature type="compositionally biased region" description="Basic and acidic residues" evidence="1">
    <location>
        <begin position="222"/>
        <end position="232"/>
    </location>
</feature>
<dbReference type="AlphaFoldDB" id="W4KLP6"/>
<gene>
    <name evidence="3" type="ORF">HETIRDRAFT_414947</name>
</gene>
<feature type="signal peptide" evidence="2">
    <location>
        <begin position="1"/>
        <end position="18"/>
    </location>
</feature>
<dbReference type="KEGG" id="hir:HETIRDRAFT_414947"/>
<dbReference type="InParanoid" id="W4KLP6"/>
<accession>W4KLP6</accession>
<evidence type="ECO:0000256" key="2">
    <source>
        <dbReference type="SAM" id="SignalP"/>
    </source>
</evidence>
<evidence type="ECO:0000313" key="4">
    <source>
        <dbReference type="Proteomes" id="UP000030671"/>
    </source>
</evidence>
<keyword evidence="2" id="KW-0732">Signal</keyword>
<organism evidence="3 4">
    <name type="scientific">Heterobasidion irregulare (strain TC 32-1)</name>
    <dbReference type="NCBI Taxonomy" id="747525"/>
    <lineage>
        <taxon>Eukaryota</taxon>
        <taxon>Fungi</taxon>
        <taxon>Dikarya</taxon>
        <taxon>Basidiomycota</taxon>
        <taxon>Agaricomycotina</taxon>
        <taxon>Agaricomycetes</taxon>
        <taxon>Russulales</taxon>
        <taxon>Bondarzewiaceae</taxon>
        <taxon>Heterobasidion</taxon>
        <taxon>Heterobasidion annosum species complex</taxon>
    </lineage>
</organism>
<evidence type="ECO:0000313" key="3">
    <source>
        <dbReference type="EMBL" id="ETW85976.1"/>
    </source>
</evidence>
<protein>
    <recommendedName>
        <fullName evidence="5">Carbohydrate-binding module family 19 domain-containing protein</fullName>
    </recommendedName>
</protein>
<name>W4KLP6_HETIT</name>
<sequence length="410" mass="41742">MYFNTFVLPLSLVALVSAGAIDRRAAFTEQNGQDAQALNAKFQSLTADSPCTDGESACVNGGFAQCVGGKFAVTPCAGGLQCFALPLVNSPGTSITCDTEADATARIANTGAAGGVFGRRNVPVLARRAAFTKKNGQDAQALNRKFHTLSASSSCTSGENACINGAFAQCANGKFVTFPCAGGLQCFALPLVNSAGTSITCDTQADATTRISNTGATGGLFGKREASPEKRATGPPACEKGKKRSVTPALSISKRIAQADLPAVAQSWQNLCLVSGGDIQTNQPCVQLAGVAGINSLLANADACAQQNNADAMIDFAKSAGVTNKDALIANAIAYRKHPRNALNINGVTPSTLFCETAPRNAELKGIVNAQLDGVDPGLFGSPATGIVPFGAPGTCPFGTTADASTCSCN</sequence>
<keyword evidence="4" id="KW-1185">Reference proteome</keyword>
<dbReference type="EMBL" id="KI925455">
    <property type="protein sequence ID" value="ETW85976.1"/>
    <property type="molecule type" value="Genomic_DNA"/>
</dbReference>
<dbReference type="Proteomes" id="UP000030671">
    <property type="component" value="Unassembled WGS sequence"/>
</dbReference>
<reference evidence="3 4" key="1">
    <citation type="journal article" date="2012" name="New Phytol.">
        <title>Insight into trade-off between wood decay and parasitism from the genome of a fungal forest pathogen.</title>
        <authorList>
            <person name="Olson A."/>
            <person name="Aerts A."/>
            <person name="Asiegbu F."/>
            <person name="Belbahri L."/>
            <person name="Bouzid O."/>
            <person name="Broberg A."/>
            <person name="Canback B."/>
            <person name="Coutinho P.M."/>
            <person name="Cullen D."/>
            <person name="Dalman K."/>
            <person name="Deflorio G."/>
            <person name="van Diepen L.T."/>
            <person name="Dunand C."/>
            <person name="Duplessis S."/>
            <person name="Durling M."/>
            <person name="Gonthier P."/>
            <person name="Grimwood J."/>
            <person name="Fossdal C.G."/>
            <person name="Hansson D."/>
            <person name="Henrissat B."/>
            <person name="Hietala A."/>
            <person name="Himmelstrand K."/>
            <person name="Hoffmeister D."/>
            <person name="Hogberg N."/>
            <person name="James T.Y."/>
            <person name="Karlsson M."/>
            <person name="Kohler A."/>
            <person name="Kues U."/>
            <person name="Lee Y.H."/>
            <person name="Lin Y.C."/>
            <person name="Lind M."/>
            <person name="Lindquist E."/>
            <person name="Lombard V."/>
            <person name="Lucas S."/>
            <person name="Lunden K."/>
            <person name="Morin E."/>
            <person name="Murat C."/>
            <person name="Park J."/>
            <person name="Raffaello T."/>
            <person name="Rouze P."/>
            <person name="Salamov A."/>
            <person name="Schmutz J."/>
            <person name="Solheim H."/>
            <person name="Stahlberg J."/>
            <person name="Velez H."/>
            <person name="de Vries R.P."/>
            <person name="Wiebenga A."/>
            <person name="Woodward S."/>
            <person name="Yakovlev I."/>
            <person name="Garbelotto M."/>
            <person name="Martin F."/>
            <person name="Grigoriev I.V."/>
            <person name="Stenlid J."/>
        </authorList>
    </citation>
    <scope>NUCLEOTIDE SEQUENCE [LARGE SCALE GENOMIC DNA]</scope>
    <source>
        <strain evidence="3 4">TC 32-1</strain>
    </source>
</reference>
<evidence type="ECO:0008006" key="5">
    <source>
        <dbReference type="Google" id="ProtNLM"/>
    </source>
</evidence>
<dbReference type="HOGENOM" id="CLU_056206_0_0_1"/>
<dbReference type="OrthoDB" id="2362516at2759"/>
<feature type="chain" id="PRO_5004844351" description="Carbohydrate-binding module family 19 domain-containing protein" evidence="2">
    <location>
        <begin position="19"/>
        <end position="410"/>
    </location>
</feature>
<dbReference type="GeneID" id="20673209"/>
<feature type="region of interest" description="Disordered" evidence="1">
    <location>
        <begin position="217"/>
        <end position="244"/>
    </location>
</feature>
<evidence type="ECO:0000256" key="1">
    <source>
        <dbReference type="SAM" id="MobiDB-lite"/>
    </source>
</evidence>
<proteinExistence type="predicted"/>
<dbReference type="RefSeq" id="XP_009542771.1">
    <property type="nucleotide sequence ID" value="XM_009544476.1"/>
</dbReference>